<dbReference type="PANTHER" id="PTHR43483:SF3">
    <property type="entry name" value="MEMBRANE TRANSPORTER PROTEIN HI_0806-RELATED"/>
    <property type="match status" value="1"/>
</dbReference>
<sequence length="276" mass="28622">MFIDVLGVLLIPALLAGVVAGMFGLGGGVVMVPAIYFVLTHMGVGAELAMSMSVATSLLAIVVTGLSSALAHARLENIDFVLLKRWLLPLLCGAVVGSALVARYRTPALITFFGVFLWLVALMNVLVQRRAKPSGNVHSHNPFLNRLTLPLVFGIGCVAALAGVGGGTLSVPLLKSLGRDTHKAIGTSAAMGLALAFAASLNVLVFSAEDEGIPRGALGLFYLPALIVILPCTVLLAPVGAYLGKRMPAAVLDKLFVALLLLVGTRMVLSSFQVVG</sequence>
<evidence type="ECO:0000256" key="6">
    <source>
        <dbReference type="RuleBase" id="RU363041"/>
    </source>
</evidence>
<feature type="transmembrane region" description="Helical" evidence="6">
    <location>
        <begin position="255"/>
        <end position="275"/>
    </location>
</feature>
<dbReference type="EMBL" id="AP023086">
    <property type="protein sequence ID" value="BCD99490.1"/>
    <property type="molecule type" value="Genomic_DNA"/>
</dbReference>
<evidence type="ECO:0000256" key="2">
    <source>
        <dbReference type="ARBA" id="ARBA00009142"/>
    </source>
</evidence>
<evidence type="ECO:0000256" key="5">
    <source>
        <dbReference type="ARBA" id="ARBA00023136"/>
    </source>
</evidence>
<feature type="transmembrane region" description="Helical" evidence="6">
    <location>
        <begin position="220"/>
        <end position="243"/>
    </location>
</feature>
<name>A0AAN1WKY6_9GAMM</name>
<evidence type="ECO:0000313" key="7">
    <source>
        <dbReference type="EMBL" id="BCD99490.1"/>
    </source>
</evidence>
<gene>
    <name evidence="7" type="ORF">MARGE09_P3692</name>
</gene>
<dbReference type="AlphaFoldDB" id="A0AAN1WKY6"/>
<feature type="transmembrane region" description="Helical" evidence="6">
    <location>
        <begin position="109"/>
        <end position="127"/>
    </location>
</feature>
<dbReference type="Proteomes" id="UP001320119">
    <property type="component" value="Chromosome"/>
</dbReference>
<feature type="transmembrane region" description="Helical" evidence="6">
    <location>
        <begin position="185"/>
        <end position="208"/>
    </location>
</feature>
<organism evidence="7 8">
    <name type="scientific">Marinagarivorans cellulosilyticus</name>
    <dbReference type="NCBI Taxonomy" id="2721545"/>
    <lineage>
        <taxon>Bacteria</taxon>
        <taxon>Pseudomonadati</taxon>
        <taxon>Pseudomonadota</taxon>
        <taxon>Gammaproteobacteria</taxon>
        <taxon>Cellvibrionales</taxon>
        <taxon>Cellvibrionaceae</taxon>
        <taxon>Marinagarivorans</taxon>
    </lineage>
</organism>
<evidence type="ECO:0000256" key="3">
    <source>
        <dbReference type="ARBA" id="ARBA00022692"/>
    </source>
</evidence>
<keyword evidence="8" id="KW-1185">Reference proteome</keyword>
<comment type="similarity">
    <text evidence="2 6">Belongs to the 4-toluene sulfonate uptake permease (TSUP) (TC 2.A.102) family.</text>
</comment>
<dbReference type="InterPro" id="IPR002781">
    <property type="entry name" value="TM_pro_TauE-like"/>
</dbReference>
<accession>A0AAN1WKY6</accession>
<feature type="transmembrane region" description="Helical" evidence="6">
    <location>
        <begin position="147"/>
        <end position="173"/>
    </location>
</feature>
<dbReference type="Pfam" id="PF01925">
    <property type="entry name" value="TauE"/>
    <property type="match status" value="1"/>
</dbReference>
<feature type="transmembrane region" description="Helical" evidence="6">
    <location>
        <begin position="6"/>
        <end position="39"/>
    </location>
</feature>
<dbReference type="KEGG" id="marq:MARGE09_P3692"/>
<evidence type="ECO:0000256" key="1">
    <source>
        <dbReference type="ARBA" id="ARBA00004141"/>
    </source>
</evidence>
<keyword evidence="5 6" id="KW-0472">Membrane</keyword>
<keyword evidence="3 6" id="KW-0812">Transmembrane</keyword>
<keyword evidence="6" id="KW-1003">Cell membrane</keyword>
<evidence type="ECO:0000313" key="8">
    <source>
        <dbReference type="Proteomes" id="UP001320119"/>
    </source>
</evidence>
<feature type="transmembrane region" description="Helical" evidence="6">
    <location>
        <begin position="51"/>
        <end position="71"/>
    </location>
</feature>
<keyword evidence="4 6" id="KW-1133">Transmembrane helix</keyword>
<dbReference type="GO" id="GO:0005886">
    <property type="term" value="C:plasma membrane"/>
    <property type="evidence" value="ECO:0007669"/>
    <property type="project" value="UniProtKB-SubCell"/>
</dbReference>
<protein>
    <recommendedName>
        <fullName evidence="6">Probable membrane transporter protein</fullName>
    </recommendedName>
</protein>
<evidence type="ECO:0000256" key="4">
    <source>
        <dbReference type="ARBA" id="ARBA00022989"/>
    </source>
</evidence>
<comment type="subcellular location">
    <subcellularLocation>
        <location evidence="6">Cell membrane</location>
        <topology evidence="6">Multi-pass membrane protein</topology>
    </subcellularLocation>
    <subcellularLocation>
        <location evidence="1">Membrane</location>
        <topology evidence="1">Multi-pass membrane protein</topology>
    </subcellularLocation>
</comment>
<proteinExistence type="inferred from homology"/>
<reference evidence="7 8" key="1">
    <citation type="journal article" date="2022" name="IScience">
        <title>An ultrasensitive nanofiber-based assay for enzymatic hydrolysis and deep-sea microbial degradation of cellulose.</title>
        <authorList>
            <person name="Tsudome M."/>
            <person name="Tachioka M."/>
            <person name="Miyazaki M."/>
            <person name="Uchimura K."/>
            <person name="Tsuda M."/>
            <person name="Takaki Y."/>
            <person name="Deguchi S."/>
        </authorList>
    </citation>
    <scope>NUCLEOTIDE SEQUENCE [LARGE SCALE GENOMIC DNA]</scope>
    <source>
        <strain evidence="7 8">GE09</strain>
    </source>
</reference>
<feature type="transmembrane region" description="Helical" evidence="6">
    <location>
        <begin position="83"/>
        <end position="102"/>
    </location>
</feature>
<dbReference type="PANTHER" id="PTHR43483">
    <property type="entry name" value="MEMBRANE TRANSPORTER PROTEIN HI_0806-RELATED"/>
    <property type="match status" value="1"/>
</dbReference>